<accession>A0A4Z2GMF7</accession>
<keyword evidence="2" id="KW-1185">Reference proteome</keyword>
<organism evidence="1 2">
    <name type="scientific">Liparis tanakae</name>
    <name type="common">Tanaka's snailfish</name>
    <dbReference type="NCBI Taxonomy" id="230148"/>
    <lineage>
        <taxon>Eukaryota</taxon>
        <taxon>Metazoa</taxon>
        <taxon>Chordata</taxon>
        <taxon>Craniata</taxon>
        <taxon>Vertebrata</taxon>
        <taxon>Euteleostomi</taxon>
        <taxon>Actinopterygii</taxon>
        <taxon>Neopterygii</taxon>
        <taxon>Teleostei</taxon>
        <taxon>Neoteleostei</taxon>
        <taxon>Acanthomorphata</taxon>
        <taxon>Eupercaria</taxon>
        <taxon>Perciformes</taxon>
        <taxon>Cottioidei</taxon>
        <taxon>Cottales</taxon>
        <taxon>Liparidae</taxon>
        <taxon>Liparis</taxon>
    </lineage>
</organism>
<dbReference type="AlphaFoldDB" id="A0A4Z2GMF7"/>
<gene>
    <name evidence="1" type="ORF">EYF80_035798</name>
</gene>
<sequence>MSTARCRLIPSPPAVLLARVPVPLFEREEEERDSFGGSHTLRLCAPHSLPCFFFLCAKSRGGGGPPAAGPSHVVSHIYGVQLVGQEPVPQVHALLLPSGVDGDDAGVHHHHHAYDEVVLLQDHVGDQGHQVQGLLLRALKLHNHHQEVGPGEDRTGGRRRRRWRAEFLQCNQPGYSSQDFLRLNHVVTDIPEPKLASSRRRSASDLTCKQRATFTLQPKVVLTARGESPKSLKILEKDCVSAMRGLSSATTMHVRTQDRFTFRNWR</sequence>
<evidence type="ECO:0000313" key="2">
    <source>
        <dbReference type="Proteomes" id="UP000314294"/>
    </source>
</evidence>
<reference evidence="1 2" key="1">
    <citation type="submission" date="2019-03" db="EMBL/GenBank/DDBJ databases">
        <title>First draft genome of Liparis tanakae, snailfish: a comprehensive survey of snailfish specific genes.</title>
        <authorList>
            <person name="Kim W."/>
            <person name="Song I."/>
            <person name="Jeong J.-H."/>
            <person name="Kim D."/>
            <person name="Kim S."/>
            <person name="Ryu S."/>
            <person name="Song J.Y."/>
            <person name="Lee S.K."/>
        </authorList>
    </citation>
    <scope>NUCLEOTIDE SEQUENCE [LARGE SCALE GENOMIC DNA]</scope>
    <source>
        <tissue evidence="1">Muscle</tissue>
    </source>
</reference>
<dbReference type="Proteomes" id="UP000314294">
    <property type="component" value="Unassembled WGS sequence"/>
</dbReference>
<dbReference type="OrthoDB" id="10576115at2759"/>
<proteinExistence type="predicted"/>
<evidence type="ECO:0000313" key="1">
    <source>
        <dbReference type="EMBL" id="TNN53974.1"/>
    </source>
</evidence>
<dbReference type="EMBL" id="SRLO01000500">
    <property type="protein sequence ID" value="TNN53974.1"/>
    <property type="molecule type" value="Genomic_DNA"/>
</dbReference>
<protein>
    <submittedName>
        <fullName evidence="1">Uncharacterized protein</fullName>
    </submittedName>
</protein>
<name>A0A4Z2GMF7_9TELE</name>
<comment type="caution">
    <text evidence="1">The sequence shown here is derived from an EMBL/GenBank/DDBJ whole genome shotgun (WGS) entry which is preliminary data.</text>
</comment>